<accession>A0A375HD74</accession>
<feature type="compositionally biased region" description="Basic residues" evidence="1">
    <location>
        <begin position="54"/>
        <end position="69"/>
    </location>
</feature>
<dbReference type="AlphaFoldDB" id="A0A375HD74"/>
<feature type="compositionally biased region" description="Low complexity" evidence="1">
    <location>
        <begin position="77"/>
        <end position="96"/>
    </location>
</feature>
<evidence type="ECO:0000313" key="3">
    <source>
        <dbReference type="Proteomes" id="UP000255168"/>
    </source>
</evidence>
<evidence type="ECO:0000256" key="1">
    <source>
        <dbReference type="SAM" id="MobiDB-lite"/>
    </source>
</evidence>
<protein>
    <submittedName>
        <fullName evidence="2">Uncharacterized protein</fullName>
    </submittedName>
</protein>
<reference evidence="2 3" key="1">
    <citation type="submission" date="2018-01" db="EMBL/GenBank/DDBJ databases">
        <authorList>
            <person name="Clerissi C."/>
        </authorList>
    </citation>
    <scope>NUCLEOTIDE SEQUENCE [LARGE SCALE GENOMIC DNA]</scope>
    <source>
        <strain evidence="2">Cupriavidus taiwanensis STM 6160</strain>
    </source>
</reference>
<sequence>MGQLGTRATAYRPAQARPRWSATARPPPTQQVRPTYHFAKVAVIPARKGEHASNPHRNKWPGPRSRWRAPCHPPGTGPLARAGPPGAAGSRGAVGAHRTGRR</sequence>
<name>A0A375HD74_9BURK</name>
<proteinExistence type="predicted"/>
<dbReference type="EMBL" id="LT984806">
    <property type="protein sequence ID" value="SPD48190.1"/>
    <property type="molecule type" value="Genomic_DNA"/>
</dbReference>
<feature type="region of interest" description="Disordered" evidence="1">
    <location>
        <begin position="1"/>
        <end position="102"/>
    </location>
</feature>
<dbReference type="Proteomes" id="UP000255168">
    <property type="component" value="Chromosome I"/>
</dbReference>
<gene>
    <name evidence="2" type="ORF">CBM2607_20180</name>
</gene>
<organism evidence="2 3">
    <name type="scientific">Cupriavidus neocaledonicus</name>
    <dbReference type="NCBI Taxonomy" id="1040979"/>
    <lineage>
        <taxon>Bacteria</taxon>
        <taxon>Pseudomonadati</taxon>
        <taxon>Pseudomonadota</taxon>
        <taxon>Betaproteobacteria</taxon>
        <taxon>Burkholderiales</taxon>
        <taxon>Burkholderiaceae</taxon>
        <taxon>Cupriavidus</taxon>
    </lineage>
</organism>
<evidence type="ECO:0000313" key="2">
    <source>
        <dbReference type="EMBL" id="SPD48190.1"/>
    </source>
</evidence>